<protein>
    <submittedName>
        <fullName evidence="2">Uncharacterized protein</fullName>
    </submittedName>
</protein>
<keyword evidence="3" id="KW-1185">Reference proteome</keyword>
<gene>
    <name evidence="2" type="ORF">PFLUV_G00032740</name>
</gene>
<dbReference type="Pfam" id="PF23670">
    <property type="entry name" value="PIGBOS1"/>
    <property type="match status" value="1"/>
</dbReference>
<evidence type="ECO:0000313" key="2">
    <source>
        <dbReference type="EMBL" id="KAF1392891.1"/>
    </source>
</evidence>
<dbReference type="Proteomes" id="UP000465112">
    <property type="component" value="Chromosome 3"/>
</dbReference>
<keyword evidence="1" id="KW-1133">Transmembrane helix</keyword>
<sequence length="85" mass="10051">MTFRVESQHVKTLRINRFLDHLVFQHLDFISKDVMFRRRVPFSQIALATLLGVAGGIYIYRPYFEPVQTSRQQNQDVPKKPNETD</sequence>
<keyword evidence="1" id="KW-0472">Membrane</keyword>
<dbReference type="EMBL" id="VHII01000003">
    <property type="protein sequence ID" value="KAF1392891.1"/>
    <property type="molecule type" value="Genomic_DNA"/>
</dbReference>
<dbReference type="InterPro" id="IPR057394">
    <property type="entry name" value="PIGBOS1"/>
</dbReference>
<name>A0A6A5EU79_PERFL</name>
<feature type="transmembrane region" description="Helical" evidence="1">
    <location>
        <begin position="40"/>
        <end position="60"/>
    </location>
</feature>
<comment type="caution">
    <text evidence="2">The sequence shown here is derived from an EMBL/GenBank/DDBJ whole genome shotgun (WGS) entry which is preliminary data.</text>
</comment>
<organism evidence="2 3">
    <name type="scientific">Perca fluviatilis</name>
    <name type="common">European perch</name>
    <dbReference type="NCBI Taxonomy" id="8168"/>
    <lineage>
        <taxon>Eukaryota</taxon>
        <taxon>Metazoa</taxon>
        <taxon>Chordata</taxon>
        <taxon>Craniata</taxon>
        <taxon>Vertebrata</taxon>
        <taxon>Euteleostomi</taxon>
        <taxon>Actinopterygii</taxon>
        <taxon>Neopterygii</taxon>
        <taxon>Teleostei</taxon>
        <taxon>Neoteleostei</taxon>
        <taxon>Acanthomorphata</taxon>
        <taxon>Eupercaria</taxon>
        <taxon>Perciformes</taxon>
        <taxon>Percoidei</taxon>
        <taxon>Percidae</taxon>
        <taxon>Percinae</taxon>
        <taxon>Perca</taxon>
    </lineage>
</organism>
<accession>A0A6A5EU79</accession>
<keyword evidence="1" id="KW-0812">Transmembrane</keyword>
<evidence type="ECO:0000256" key="1">
    <source>
        <dbReference type="SAM" id="Phobius"/>
    </source>
</evidence>
<reference evidence="2 3" key="1">
    <citation type="submission" date="2019-06" db="EMBL/GenBank/DDBJ databases">
        <title>A chromosome-scale genome assembly of the European perch, Perca fluviatilis.</title>
        <authorList>
            <person name="Roques C."/>
            <person name="Zahm M."/>
            <person name="Cabau C."/>
            <person name="Klopp C."/>
            <person name="Bouchez O."/>
            <person name="Donnadieu C."/>
            <person name="Kuhl H."/>
            <person name="Gislard M."/>
            <person name="Guendouz S."/>
            <person name="Journot L."/>
            <person name="Haffray P."/>
            <person name="Bestin A."/>
            <person name="Morvezen R."/>
            <person name="Feron R."/>
            <person name="Wen M."/>
            <person name="Jouanno E."/>
            <person name="Herpin A."/>
            <person name="Schartl M."/>
            <person name="Postlethwait J."/>
            <person name="Schaerlinger B."/>
            <person name="Chardard D."/>
            <person name="Lecocq T."/>
            <person name="Poncet C."/>
            <person name="Jaffrelo L."/>
            <person name="Lampietro C."/>
            <person name="Guiguen Y."/>
        </authorList>
    </citation>
    <scope>NUCLEOTIDE SEQUENCE [LARGE SCALE GENOMIC DNA]</scope>
    <source>
        <tissue evidence="2">Blood</tissue>
    </source>
</reference>
<dbReference type="AlphaFoldDB" id="A0A6A5EU79"/>
<evidence type="ECO:0000313" key="3">
    <source>
        <dbReference type="Proteomes" id="UP000465112"/>
    </source>
</evidence>
<proteinExistence type="predicted"/>